<gene>
    <name evidence="3" type="ORF">LCGC14_1583080</name>
</gene>
<sequence length="456" mass="48829">AEAVPGAGYLLAEEVGGVEGAGGVGGLALHGVRDALVGEAAALPLATLGLVVLALLDGARRRGQPAAAKARQASRLIGARAPYTVREAAGRAGGVELSDRREISRREVLRYGGAGAVALALGASGLVVWPPPRTHGAAEDIIPWISGDIELFINDGLVEMIDGTPVYMWGFGDSPDALRTPGPVIWGRQGEPFRISVTNNLNEDHSFFIDGIVDSGVIAPGETKHLSFEAPAAGTYLYQDGVNAPVNRVLGLHGAMVIMVADRTMTPFPGGDQWTFATQWVWVLNEIDPAWSGRAQADLPIDPDEFKREFLPRYFTINGRSGSMASHTETAPDTAVHDRIGNPALIRMVNAGLAMHSPHFHGNHVYLLTHNGEVLANVMWKDNIMMMPGDRKDVLLPFAIPPNAVHWPPPLEGQQFLRELGQSEGAFPMHCHVEMSQVAGGGLYPQGMLTDWVVEL</sequence>
<dbReference type="InterPro" id="IPR011707">
    <property type="entry name" value="Cu-oxidase-like_N"/>
</dbReference>
<feature type="transmembrane region" description="Helical" evidence="1">
    <location>
        <begin position="108"/>
        <end position="129"/>
    </location>
</feature>
<dbReference type="EMBL" id="LAZR01012479">
    <property type="protein sequence ID" value="KKM26611.1"/>
    <property type="molecule type" value="Genomic_DNA"/>
</dbReference>
<evidence type="ECO:0000259" key="2">
    <source>
        <dbReference type="Pfam" id="PF07732"/>
    </source>
</evidence>
<accession>A0A0F9IGA8</accession>
<dbReference type="Gene3D" id="2.60.40.420">
    <property type="entry name" value="Cupredoxins - blue copper proteins"/>
    <property type="match status" value="1"/>
</dbReference>
<reference evidence="3" key="1">
    <citation type="journal article" date="2015" name="Nature">
        <title>Complex archaea that bridge the gap between prokaryotes and eukaryotes.</title>
        <authorList>
            <person name="Spang A."/>
            <person name="Saw J.H."/>
            <person name="Jorgensen S.L."/>
            <person name="Zaremba-Niedzwiedzka K."/>
            <person name="Martijn J."/>
            <person name="Lind A.E."/>
            <person name="van Eijk R."/>
            <person name="Schleper C."/>
            <person name="Guy L."/>
            <person name="Ettema T.J."/>
        </authorList>
    </citation>
    <scope>NUCLEOTIDE SEQUENCE</scope>
</reference>
<protein>
    <recommendedName>
        <fullName evidence="2">Plastocyanin-like domain-containing protein</fullName>
    </recommendedName>
</protein>
<keyword evidence="1" id="KW-1133">Transmembrane helix</keyword>
<dbReference type="SUPFAM" id="SSF49503">
    <property type="entry name" value="Cupredoxins"/>
    <property type="match status" value="2"/>
</dbReference>
<dbReference type="InterPro" id="IPR019546">
    <property type="entry name" value="TAT_signal_bac_arc"/>
</dbReference>
<evidence type="ECO:0000313" key="3">
    <source>
        <dbReference type="EMBL" id="KKM26611.1"/>
    </source>
</evidence>
<feature type="transmembrane region" description="Helical" evidence="1">
    <location>
        <begin position="35"/>
        <end position="56"/>
    </location>
</feature>
<feature type="domain" description="Plastocyanin-like" evidence="2">
    <location>
        <begin position="180"/>
        <end position="259"/>
    </location>
</feature>
<dbReference type="Pfam" id="PF07732">
    <property type="entry name" value="Cu-oxidase_3"/>
    <property type="match status" value="1"/>
</dbReference>
<organism evidence="3">
    <name type="scientific">marine sediment metagenome</name>
    <dbReference type="NCBI Taxonomy" id="412755"/>
    <lineage>
        <taxon>unclassified sequences</taxon>
        <taxon>metagenomes</taxon>
        <taxon>ecological metagenomes</taxon>
    </lineage>
</organism>
<proteinExistence type="predicted"/>
<dbReference type="InterPro" id="IPR008972">
    <property type="entry name" value="Cupredoxin"/>
</dbReference>
<feature type="non-terminal residue" evidence="3">
    <location>
        <position position="1"/>
    </location>
</feature>
<dbReference type="NCBIfam" id="TIGR01409">
    <property type="entry name" value="TAT_signal_seq"/>
    <property type="match status" value="1"/>
</dbReference>
<keyword evidence="1" id="KW-0812">Transmembrane</keyword>
<keyword evidence="1" id="KW-0472">Membrane</keyword>
<evidence type="ECO:0000256" key="1">
    <source>
        <dbReference type="SAM" id="Phobius"/>
    </source>
</evidence>
<dbReference type="AlphaFoldDB" id="A0A0F9IGA8"/>
<dbReference type="GO" id="GO:0005507">
    <property type="term" value="F:copper ion binding"/>
    <property type="evidence" value="ECO:0007669"/>
    <property type="project" value="InterPro"/>
</dbReference>
<name>A0A0F9IGA8_9ZZZZ</name>
<comment type="caution">
    <text evidence="3">The sequence shown here is derived from an EMBL/GenBank/DDBJ whole genome shotgun (WGS) entry which is preliminary data.</text>
</comment>